<feature type="domain" description="Aspartyl/asparaginy/proline hydroxylase" evidence="4">
    <location>
        <begin position="359"/>
        <end position="489"/>
    </location>
</feature>
<dbReference type="InterPro" id="IPR011990">
    <property type="entry name" value="TPR-like_helical_dom_sf"/>
</dbReference>
<feature type="compositionally biased region" description="Basic and acidic residues" evidence="2">
    <location>
        <begin position="100"/>
        <end position="128"/>
    </location>
</feature>
<keyword evidence="3" id="KW-1133">Transmembrane helix</keyword>
<keyword evidence="3" id="KW-0812">Transmembrane</keyword>
<accession>A0ABY7F6M1</accession>
<feature type="region of interest" description="Disordered" evidence="2">
    <location>
        <begin position="96"/>
        <end position="183"/>
    </location>
</feature>
<evidence type="ECO:0000256" key="2">
    <source>
        <dbReference type="SAM" id="MobiDB-lite"/>
    </source>
</evidence>
<proteinExistence type="inferred from homology"/>
<dbReference type="PANTHER" id="PTHR12366">
    <property type="entry name" value="ASPARTYL/ASPARAGINYL BETA-HYDROXYLASE"/>
    <property type="match status" value="1"/>
</dbReference>
<dbReference type="SUPFAM" id="SSF51197">
    <property type="entry name" value="Clavaminate synthase-like"/>
    <property type="match status" value="1"/>
</dbReference>
<gene>
    <name evidence="5" type="ORF">MAR_032427</name>
</gene>
<evidence type="ECO:0000256" key="1">
    <source>
        <dbReference type="ARBA" id="ARBA00007730"/>
    </source>
</evidence>
<evidence type="ECO:0000259" key="4">
    <source>
        <dbReference type="Pfam" id="PF05118"/>
    </source>
</evidence>
<protein>
    <submittedName>
        <fullName evidence="5">ASPH-like protein</fullName>
    </submittedName>
</protein>
<evidence type="ECO:0000256" key="3">
    <source>
        <dbReference type="SAM" id="Phobius"/>
    </source>
</evidence>
<comment type="similarity">
    <text evidence="1">Belongs to the aspartyl/asparaginyl beta-hydroxylase family.</text>
</comment>
<dbReference type="Gene3D" id="1.25.40.10">
    <property type="entry name" value="Tetratricopeptide repeat domain"/>
    <property type="match status" value="1"/>
</dbReference>
<feature type="region of interest" description="Disordered" evidence="2">
    <location>
        <begin position="1"/>
        <end position="50"/>
    </location>
</feature>
<feature type="compositionally biased region" description="Basic and acidic residues" evidence="2">
    <location>
        <begin position="136"/>
        <end position="150"/>
    </location>
</feature>
<evidence type="ECO:0000313" key="5">
    <source>
        <dbReference type="EMBL" id="WAR17833.1"/>
    </source>
</evidence>
<dbReference type="Gene3D" id="2.60.120.330">
    <property type="entry name" value="B-lactam Antibiotic, Isopenicillin N Synthase, Chain"/>
    <property type="match status" value="1"/>
</dbReference>
<dbReference type="SUPFAM" id="SSF48452">
    <property type="entry name" value="TPR-like"/>
    <property type="match status" value="1"/>
</dbReference>
<keyword evidence="6" id="KW-1185">Reference proteome</keyword>
<organism evidence="5 6">
    <name type="scientific">Mya arenaria</name>
    <name type="common">Soft-shell clam</name>
    <dbReference type="NCBI Taxonomy" id="6604"/>
    <lineage>
        <taxon>Eukaryota</taxon>
        <taxon>Metazoa</taxon>
        <taxon>Spiralia</taxon>
        <taxon>Lophotrochozoa</taxon>
        <taxon>Mollusca</taxon>
        <taxon>Bivalvia</taxon>
        <taxon>Autobranchia</taxon>
        <taxon>Heteroconchia</taxon>
        <taxon>Euheterodonta</taxon>
        <taxon>Imparidentia</taxon>
        <taxon>Neoheterodontei</taxon>
        <taxon>Myida</taxon>
        <taxon>Myoidea</taxon>
        <taxon>Myidae</taxon>
        <taxon>Mya</taxon>
    </lineage>
</organism>
<reference evidence="5" key="1">
    <citation type="submission" date="2022-11" db="EMBL/GenBank/DDBJ databases">
        <title>Centuries of genome instability and evolution in soft-shell clam transmissible cancer (bioRxiv).</title>
        <authorList>
            <person name="Hart S.F.M."/>
            <person name="Yonemitsu M.A."/>
            <person name="Giersch R.M."/>
            <person name="Beal B.F."/>
            <person name="Arriagada G."/>
            <person name="Davis B.W."/>
            <person name="Ostrander E.A."/>
            <person name="Goff S.P."/>
            <person name="Metzger M.J."/>
        </authorList>
    </citation>
    <scope>NUCLEOTIDE SEQUENCE</scope>
    <source>
        <strain evidence="5">MELC-2E11</strain>
        <tissue evidence="5">Siphon/mantle</tissue>
    </source>
</reference>
<name>A0ABY7F6M1_MYAAR</name>
<keyword evidence="3" id="KW-0472">Membrane</keyword>
<dbReference type="PANTHER" id="PTHR12366:SF29">
    <property type="entry name" value="ASPARTYL BETA-HYDROXYLASE, ISOFORM L"/>
    <property type="match status" value="1"/>
</dbReference>
<dbReference type="InterPro" id="IPR027443">
    <property type="entry name" value="IPNS-like_sf"/>
</dbReference>
<feature type="transmembrane region" description="Helical" evidence="3">
    <location>
        <begin position="56"/>
        <end position="75"/>
    </location>
</feature>
<dbReference type="EMBL" id="CP111021">
    <property type="protein sequence ID" value="WAR17833.1"/>
    <property type="molecule type" value="Genomic_DNA"/>
</dbReference>
<feature type="compositionally biased region" description="Basic and acidic residues" evidence="2">
    <location>
        <begin position="14"/>
        <end position="25"/>
    </location>
</feature>
<dbReference type="Proteomes" id="UP001164746">
    <property type="component" value="Chromosome 10"/>
</dbReference>
<sequence>MAKQKPKSSTPHKPGKDNTKNEKNNHNHSGSTGSTRKHHIDHKHETKPEKKLQSNYLVLFVVSMVVATSTAILLIEFTQLGLNPFQEVLNLNDDTTPDDYVMHQEGDTLKKDPKQDAHDKLRELDKNAINRNNDLTQDKQDTGKETESDSNKNSNRASAINKDDMIESEKGSKKDKPRQEDYGKIVITSKGDYKLRKKLDAADKLLEKGEVAKAMEKFDAILRNKSRSPRAMWGKALATDKLAEQQKSNKLLEEAISLMDEALRLSKTPEALQLIIAEKLADRQAFRAREVFRKILSVDPDDGFALARKIYQQGADAGIFLSADQRSLYNAQTPLTGRPWWTQEQTTYQPHLKTGAFVPEEENLRETGDWKQFTLYQRGRKNEENCKKVPKTCSLLDRIPDAKGCTRGQIKFSVMHPGVHVWPHTGPTNCRIRAHLGLKVPEGPKIRVGNDIRTWKEGKFIIFDDSFEHEVWHEGTELRLVLIVDFWHPELPAHEKRTLSPI</sequence>
<evidence type="ECO:0000313" key="6">
    <source>
        <dbReference type="Proteomes" id="UP001164746"/>
    </source>
</evidence>
<feature type="compositionally biased region" description="Basic and acidic residues" evidence="2">
    <location>
        <begin position="161"/>
        <end position="183"/>
    </location>
</feature>
<dbReference type="InterPro" id="IPR039038">
    <property type="entry name" value="ASPH"/>
</dbReference>
<dbReference type="InterPro" id="IPR007803">
    <property type="entry name" value="Asp/Arg/Pro-Hydrxlase"/>
</dbReference>
<dbReference type="Pfam" id="PF05118">
    <property type="entry name" value="Asp_Arg_Hydrox"/>
    <property type="match status" value="1"/>
</dbReference>